<evidence type="ECO:0000313" key="1">
    <source>
        <dbReference type="EMBL" id="GAK64048.1"/>
    </source>
</evidence>
<proteinExistence type="predicted"/>
<dbReference type="RefSeq" id="XP_014657688.1">
    <property type="nucleotide sequence ID" value="XM_014802202.1"/>
</dbReference>
<dbReference type="EMBL" id="DF830071">
    <property type="protein sequence ID" value="GAK64048.1"/>
    <property type="molecule type" value="Genomic_DNA"/>
</dbReference>
<sequence length="263" mass="28548">MASYVANKVTKRFVSGQAKRYEPEDPLYEFYTGNDGKQKRRKRALPPGLTRKQAKLLKKIKKRAHYLDKGFYVCGLRFGWTFFIGLVPGLGDITDAILNYTLVVKPVRRELDEAPDWLVRQMLFNNAVSAGIGLVPLVGDVALAAWRANSRNAKLLEELLRVRGEENIANGLPDLTPRSPNDTHPGQSAAQSHVQQSGDATSSAVGNASTAGNSTSNLVHNNKAGSNQAAFQAPAAAGQQPMQDTTAVPASGAATKKSWYSRK</sequence>
<keyword evidence="2" id="KW-1185">Reference proteome</keyword>
<dbReference type="Proteomes" id="UP000053758">
    <property type="component" value="Unassembled WGS sequence"/>
</dbReference>
<dbReference type="Pfam" id="PF13430">
    <property type="entry name" value="DUF4112"/>
    <property type="match status" value="1"/>
</dbReference>
<dbReference type="InterPro" id="IPR025187">
    <property type="entry name" value="DUF4112"/>
</dbReference>
<protein>
    <submittedName>
        <fullName evidence="1">Uncharacterized protein</fullName>
    </submittedName>
</protein>
<gene>
    <name evidence="1" type="ORF">PAN0_004d2257</name>
</gene>
<dbReference type="PANTHER" id="PTHR35519">
    <property type="entry name" value="MEMBRANE PROTEINS"/>
    <property type="match status" value="1"/>
</dbReference>
<organism evidence="1 2">
    <name type="scientific">Pseudozyma antarctica</name>
    <name type="common">Yeast</name>
    <name type="synonym">Candida antarctica</name>
    <dbReference type="NCBI Taxonomy" id="84753"/>
    <lineage>
        <taxon>Eukaryota</taxon>
        <taxon>Fungi</taxon>
        <taxon>Dikarya</taxon>
        <taxon>Basidiomycota</taxon>
        <taxon>Ustilaginomycotina</taxon>
        <taxon>Ustilaginomycetes</taxon>
        <taxon>Ustilaginales</taxon>
        <taxon>Ustilaginaceae</taxon>
        <taxon>Moesziomyces</taxon>
    </lineage>
</organism>
<reference evidence="2" key="1">
    <citation type="journal article" date="2014" name="Genome Announc.">
        <title>Draft Genome Sequence of the Yeast Pseudozyma antarctica Type Strain JCM10317, a Producer of the Glycolipid Biosurfactants, Mannosylerythritol Lipids.</title>
        <authorList>
            <person name="Saika A."/>
            <person name="Koike H."/>
            <person name="Hori T."/>
            <person name="Fukuoka T."/>
            <person name="Sato S."/>
            <person name="Habe H."/>
            <person name="Kitamoto D."/>
            <person name="Morita T."/>
        </authorList>
    </citation>
    <scope>NUCLEOTIDE SEQUENCE [LARGE SCALE GENOMIC DNA]</scope>
    <source>
        <strain evidence="2">JCM 10317</strain>
    </source>
</reference>
<dbReference type="PANTHER" id="PTHR35519:SF2">
    <property type="entry name" value="PH DOMAIN PROTEIN"/>
    <property type="match status" value="1"/>
</dbReference>
<accession>A0A081CBK2</accession>
<dbReference type="AlphaFoldDB" id="A0A081CBK2"/>
<name>A0A081CBK2_PSEA2</name>
<dbReference type="OrthoDB" id="2103474at2759"/>
<evidence type="ECO:0000313" key="2">
    <source>
        <dbReference type="Proteomes" id="UP000053758"/>
    </source>
</evidence>
<dbReference type="HOGENOM" id="CLU_067862_2_0_1"/>
<dbReference type="GeneID" id="26303202"/>